<comment type="caution">
    <text evidence="1">The sequence shown here is derived from an EMBL/GenBank/DDBJ whole genome shotgun (WGS) entry which is preliminary data.</text>
</comment>
<evidence type="ECO:0000313" key="2">
    <source>
        <dbReference type="Proteomes" id="UP000499080"/>
    </source>
</evidence>
<proteinExistence type="predicted"/>
<name>A0A4Y2QV41_ARAVE</name>
<reference evidence="1 2" key="1">
    <citation type="journal article" date="2019" name="Sci. Rep.">
        <title>Orb-weaving spider Araneus ventricosus genome elucidates the spidroin gene catalogue.</title>
        <authorList>
            <person name="Kono N."/>
            <person name="Nakamura H."/>
            <person name="Ohtoshi R."/>
            <person name="Moran D.A.P."/>
            <person name="Shinohara A."/>
            <person name="Yoshida Y."/>
            <person name="Fujiwara M."/>
            <person name="Mori M."/>
            <person name="Tomita M."/>
            <person name="Arakawa K."/>
        </authorList>
    </citation>
    <scope>NUCLEOTIDE SEQUENCE [LARGE SCALE GENOMIC DNA]</scope>
</reference>
<organism evidence="1 2">
    <name type="scientific">Araneus ventricosus</name>
    <name type="common">Orbweaver spider</name>
    <name type="synonym">Epeira ventricosa</name>
    <dbReference type="NCBI Taxonomy" id="182803"/>
    <lineage>
        <taxon>Eukaryota</taxon>
        <taxon>Metazoa</taxon>
        <taxon>Ecdysozoa</taxon>
        <taxon>Arthropoda</taxon>
        <taxon>Chelicerata</taxon>
        <taxon>Arachnida</taxon>
        <taxon>Araneae</taxon>
        <taxon>Araneomorphae</taxon>
        <taxon>Entelegynae</taxon>
        <taxon>Araneoidea</taxon>
        <taxon>Araneidae</taxon>
        <taxon>Araneus</taxon>
    </lineage>
</organism>
<accession>A0A4Y2QV41</accession>
<gene>
    <name evidence="1" type="ORF">AVEN_86920_1</name>
</gene>
<dbReference type="Proteomes" id="UP000499080">
    <property type="component" value="Unassembled WGS sequence"/>
</dbReference>
<dbReference type="AlphaFoldDB" id="A0A4Y2QV41"/>
<dbReference type="EMBL" id="BGPR01014859">
    <property type="protein sequence ID" value="GBN67005.1"/>
    <property type="molecule type" value="Genomic_DNA"/>
</dbReference>
<sequence length="96" mass="11114">MMKNAFTLKRLASLKLNQPTCKRFHLEDKEPTAVFCLGKDNNEDSTKKCPGVKGWRSDSMEHLPDTVWFEGRAQKIYFFNDPTDQSKQSGRNTRES</sequence>
<protein>
    <submittedName>
        <fullName evidence="1">Uncharacterized protein</fullName>
    </submittedName>
</protein>
<keyword evidence="2" id="KW-1185">Reference proteome</keyword>
<evidence type="ECO:0000313" key="1">
    <source>
        <dbReference type="EMBL" id="GBN67005.1"/>
    </source>
</evidence>